<sequence length="227" mass="25840">MSRSAYTTPPDSEQALLERARAIAGQRFAELAEQLGEPVPAEQRHAKGWIGQLLERALGASAASLPEPDFQQLGVELKSLPLNANGLPRESTYVCTVPMNETNQLRWERSWLRLKLQRVLWIPIEADPRLPLAQRCIGNALLWSPSPGQEAMLRDDWEELMELVCLGRWEELSARHGRYLQIRPKAAHSRVLTEAHDSEGNLCRILPRGFYLRTDFTRQILEQHYAG</sequence>
<dbReference type="CDD" id="cd00583">
    <property type="entry name" value="MutH-like"/>
    <property type="match status" value="1"/>
</dbReference>
<comment type="subcellular location">
    <subcellularLocation>
        <location evidence="7">Cytoplasm</location>
    </subcellularLocation>
</comment>
<evidence type="ECO:0000256" key="6">
    <source>
        <dbReference type="ARBA" id="ARBA00023204"/>
    </source>
</evidence>
<reference evidence="9 10" key="1">
    <citation type="submission" date="2019-03" db="EMBL/GenBank/DDBJ databases">
        <title>Genomic Encyclopedia of Type Strains, Phase IV (KMG-IV): sequencing the most valuable type-strain genomes for metagenomic binning, comparative biology and taxonomic classification.</title>
        <authorList>
            <person name="Goeker M."/>
        </authorList>
    </citation>
    <scope>NUCLEOTIDE SEQUENCE [LARGE SCALE GENOMIC DNA]</scope>
    <source>
        <strain evidence="9 10">DSM 16326</strain>
    </source>
</reference>
<dbReference type="InterPro" id="IPR011335">
    <property type="entry name" value="Restrct_endonuc-II-like"/>
</dbReference>
<dbReference type="Pfam" id="PF02976">
    <property type="entry name" value="MutH"/>
    <property type="match status" value="1"/>
</dbReference>
<keyword evidence="10" id="KW-1185">Reference proteome</keyword>
<dbReference type="RefSeq" id="WP_134084028.1">
    <property type="nucleotide sequence ID" value="NZ_SOQX01000005.1"/>
</dbReference>
<evidence type="ECO:0000259" key="8">
    <source>
        <dbReference type="SMART" id="SM00927"/>
    </source>
</evidence>
<dbReference type="GO" id="GO:0016787">
    <property type="term" value="F:hydrolase activity"/>
    <property type="evidence" value="ECO:0007669"/>
    <property type="project" value="UniProtKB-KW"/>
</dbReference>
<dbReference type="NCBIfam" id="NF003458">
    <property type="entry name" value="PRK05070.1"/>
    <property type="match status" value="1"/>
</dbReference>
<keyword evidence="5 7" id="KW-0378">Hydrolase</keyword>
<comment type="function">
    <text evidence="7">Sequence-specific endonuclease that cleaves unmethylated GATC sequences. It is involved in DNA mismatch repair.</text>
</comment>
<dbReference type="SUPFAM" id="SSF52980">
    <property type="entry name" value="Restriction endonuclease-like"/>
    <property type="match status" value="1"/>
</dbReference>
<gene>
    <name evidence="7" type="primary">mutH</name>
    <name evidence="9" type="ORF">EDC23_1983</name>
</gene>
<evidence type="ECO:0000256" key="7">
    <source>
        <dbReference type="HAMAP-Rule" id="MF_00759"/>
    </source>
</evidence>
<dbReference type="HAMAP" id="MF_00759">
    <property type="entry name" value="MutH"/>
    <property type="match status" value="1"/>
</dbReference>
<keyword evidence="4 7" id="KW-0227">DNA damage</keyword>
<dbReference type="InterPro" id="IPR004230">
    <property type="entry name" value="DNA_mismatch_repair_MutH"/>
</dbReference>
<dbReference type="SMART" id="SM00927">
    <property type="entry name" value="MutH"/>
    <property type="match status" value="1"/>
</dbReference>
<keyword evidence="6 7" id="KW-0234">DNA repair</keyword>
<feature type="domain" description="DNA mismatch repair MutH/Type II restriction enzyme Sau3AI" evidence="8">
    <location>
        <begin position="58"/>
        <end position="156"/>
    </location>
</feature>
<dbReference type="InterPro" id="IPR037057">
    <property type="entry name" value="DNA_rep_MutH/T2_RE_sf"/>
</dbReference>
<keyword evidence="2 7" id="KW-0540">Nuclease</keyword>
<proteinExistence type="inferred from homology"/>
<accession>A0A4R8IIJ4</accession>
<keyword evidence="1 7" id="KW-0963">Cytoplasm</keyword>
<protein>
    <recommendedName>
        <fullName evidence="7">DNA mismatch repair protein MutH</fullName>
    </recommendedName>
    <alternativeName>
        <fullName evidence="7">Methyl-directed mismatch repair protein</fullName>
    </alternativeName>
</protein>
<comment type="caution">
    <text evidence="9">The sequence shown here is derived from an EMBL/GenBank/DDBJ whole genome shotgun (WGS) entry which is preliminary data.</text>
</comment>
<dbReference type="GO" id="GO:0003677">
    <property type="term" value="F:DNA binding"/>
    <property type="evidence" value="ECO:0007669"/>
    <property type="project" value="InterPro"/>
</dbReference>
<comment type="similarity">
    <text evidence="7">Belongs to the MutH family.</text>
</comment>
<dbReference type="GO" id="GO:0006304">
    <property type="term" value="P:DNA modification"/>
    <property type="evidence" value="ECO:0007669"/>
    <property type="project" value="InterPro"/>
</dbReference>
<dbReference type="GO" id="GO:0004519">
    <property type="term" value="F:endonuclease activity"/>
    <property type="evidence" value="ECO:0007669"/>
    <property type="project" value="UniProtKB-UniRule"/>
</dbReference>
<dbReference type="AlphaFoldDB" id="A0A4R8IIJ4"/>
<dbReference type="InterPro" id="IPR011337">
    <property type="entry name" value="DNA_rep_MutH/RE_typeII_Sau3AI"/>
</dbReference>
<keyword evidence="3 7" id="KW-0255">Endonuclease</keyword>
<dbReference type="EMBL" id="SOQX01000005">
    <property type="protein sequence ID" value="TDY00482.1"/>
    <property type="molecule type" value="Genomic_DNA"/>
</dbReference>
<dbReference type="OrthoDB" id="5634909at2"/>
<name>A0A4R8IIJ4_9GAMM</name>
<evidence type="ECO:0000313" key="10">
    <source>
        <dbReference type="Proteomes" id="UP000294914"/>
    </source>
</evidence>
<dbReference type="NCBIfam" id="TIGR02248">
    <property type="entry name" value="mutH_TIGR"/>
    <property type="match status" value="1"/>
</dbReference>
<dbReference type="GO" id="GO:0006298">
    <property type="term" value="P:mismatch repair"/>
    <property type="evidence" value="ECO:0007669"/>
    <property type="project" value="UniProtKB-UniRule"/>
</dbReference>
<dbReference type="Gene3D" id="3.40.600.10">
    <property type="entry name" value="DNA mismatch repair MutH/Restriction endonuclease, type II"/>
    <property type="match status" value="1"/>
</dbReference>
<dbReference type="GO" id="GO:0005737">
    <property type="term" value="C:cytoplasm"/>
    <property type="evidence" value="ECO:0007669"/>
    <property type="project" value="UniProtKB-SubCell"/>
</dbReference>
<evidence type="ECO:0000313" key="9">
    <source>
        <dbReference type="EMBL" id="TDY00482.1"/>
    </source>
</evidence>
<evidence type="ECO:0000256" key="1">
    <source>
        <dbReference type="ARBA" id="ARBA00022490"/>
    </source>
</evidence>
<evidence type="ECO:0000256" key="2">
    <source>
        <dbReference type="ARBA" id="ARBA00022722"/>
    </source>
</evidence>
<organism evidence="9 10">
    <name type="scientific">Thiohalophilus thiocyanatoxydans</name>
    <dbReference type="NCBI Taxonomy" id="381308"/>
    <lineage>
        <taxon>Bacteria</taxon>
        <taxon>Pseudomonadati</taxon>
        <taxon>Pseudomonadota</taxon>
        <taxon>Gammaproteobacteria</taxon>
        <taxon>Thiohalomonadales</taxon>
        <taxon>Thiohalophilaceae</taxon>
        <taxon>Thiohalophilus</taxon>
    </lineage>
</organism>
<evidence type="ECO:0000256" key="4">
    <source>
        <dbReference type="ARBA" id="ARBA00022763"/>
    </source>
</evidence>
<evidence type="ECO:0000256" key="3">
    <source>
        <dbReference type="ARBA" id="ARBA00022759"/>
    </source>
</evidence>
<dbReference type="Proteomes" id="UP000294914">
    <property type="component" value="Unassembled WGS sequence"/>
</dbReference>
<evidence type="ECO:0000256" key="5">
    <source>
        <dbReference type="ARBA" id="ARBA00022801"/>
    </source>
</evidence>